<proteinExistence type="inferred from homology"/>
<evidence type="ECO:0000256" key="3">
    <source>
        <dbReference type="ARBA" id="ARBA00023027"/>
    </source>
</evidence>
<dbReference type="PANTHER" id="PTHR43333">
    <property type="entry name" value="2-HACID_DH_C DOMAIN-CONTAINING PROTEIN"/>
    <property type="match status" value="1"/>
</dbReference>
<dbReference type="CDD" id="cd05300">
    <property type="entry name" value="2-Hacid_dh_1"/>
    <property type="match status" value="1"/>
</dbReference>
<gene>
    <name evidence="7" type="primary">slcC</name>
    <name evidence="7" type="ORF">BEI61_05696</name>
</gene>
<evidence type="ECO:0000256" key="4">
    <source>
        <dbReference type="RuleBase" id="RU003719"/>
    </source>
</evidence>
<sequence>MKILVTPPFTEEQKRKICSAAVNAGDLRFCLKKDITPDILKEAEVILGNLESPEQLQAAENLKWIQLNNAGTEGYCTPGILPGDALLTNATGAYGLAISEHMMACLFMLRKKLDLYYVNQLACRWKSEGHVGVIQGSTVLVIGLGDIGTSFAAKMKALGCRTIGVKRRVGDKPEAVDELYGMEELDNLLPRADVVAMSLPGNPSTYHVLNRERIALLSSSAIVLNAGRGTAIDTDALSDALYEGKIAGAALDVTDPEPLPAEHPIWKAPGAIITPHISGGYALPETLQQIAEIFADNLRRYQAGEPLKNVIDLETGYCK</sequence>
<dbReference type="SUPFAM" id="SSF52283">
    <property type="entry name" value="Formate/glycerate dehydrogenase catalytic domain-like"/>
    <property type="match status" value="1"/>
</dbReference>
<keyword evidence="2 4" id="KW-0560">Oxidoreductase</keyword>
<dbReference type="Gene3D" id="3.40.50.720">
    <property type="entry name" value="NAD(P)-binding Rossmann-like Domain"/>
    <property type="match status" value="2"/>
</dbReference>
<dbReference type="GO" id="GO:0051287">
    <property type="term" value="F:NAD binding"/>
    <property type="evidence" value="ECO:0007669"/>
    <property type="project" value="InterPro"/>
</dbReference>
<name>A0A1E3A1A1_9FIRM</name>
<evidence type="ECO:0000256" key="1">
    <source>
        <dbReference type="ARBA" id="ARBA00005854"/>
    </source>
</evidence>
<protein>
    <submittedName>
        <fullName evidence="7">(S)-sulfolactate dehydrogenase</fullName>
        <ecNumber evidence="7">1.1.1.310</ecNumber>
    </submittedName>
</protein>
<dbReference type="PANTHER" id="PTHR43333:SF1">
    <property type="entry name" value="D-ISOMER SPECIFIC 2-HYDROXYACID DEHYDROGENASE NAD-BINDING DOMAIN-CONTAINING PROTEIN"/>
    <property type="match status" value="1"/>
</dbReference>
<dbReference type="InterPro" id="IPR036291">
    <property type="entry name" value="NAD(P)-bd_dom_sf"/>
</dbReference>
<dbReference type="Pfam" id="PF00389">
    <property type="entry name" value="2-Hacid_dh"/>
    <property type="match status" value="1"/>
</dbReference>
<dbReference type="EMBL" id="MCGH01000004">
    <property type="protein sequence ID" value="ODM02534.1"/>
    <property type="molecule type" value="Genomic_DNA"/>
</dbReference>
<reference evidence="7 8" key="1">
    <citation type="submission" date="2016-07" db="EMBL/GenBank/DDBJ databases">
        <title>Characterization of isolates of Eisenbergiella tayi derived from blood cultures, using whole genome sequencing.</title>
        <authorList>
            <person name="Burdz T."/>
            <person name="Wiebe D."/>
            <person name="Huynh C."/>
            <person name="Bernard K."/>
        </authorList>
    </citation>
    <scope>NUCLEOTIDE SEQUENCE [LARGE SCALE GENOMIC DNA]</scope>
    <source>
        <strain evidence="7 8">NML 110608</strain>
    </source>
</reference>
<feature type="domain" description="D-isomer specific 2-hydroxyacid dehydrogenase catalytic" evidence="5">
    <location>
        <begin position="31"/>
        <end position="311"/>
    </location>
</feature>
<dbReference type="SUPFAM" id="SSF51735">
    <property type="entry name" value="NAD(P)-binding Rossmann-fold domains"/>
    <property type="match status" value="1"/>
</dbReference>
<evidence type="ECO:0000313" key="7">
    <source>
        <dbReference type="EMBL" id="ODM02534.1"/>
    </source>
</evidence>
<evidence type="ECO:0000313" key="8">
    <source>
        <dbReference type="Proteomes" id="UP000094067"/>
    </source>
</evidence>
<dbReference type="PATRIC" id="fig|1432052.4.peg.6329"/>
<dbReference type="AlphaFoldDB" id="A0A1E3A1A1"/>
<comment type="similarity">
    <text evidence="1 4">Belongs to the D-isomer specific 2-hydroxyacid dehydrogenase family.</text>
</comment>
<evidence type="ECO:0000256" key="2">
    <source>
        <dbReference type="ARBA" id="ARBA00023002"/>
    </source>
</evidence>
<dbReference type="EC" id="1.1.1.310" evidence="7"/>
<comment type="caution">
    <text evidence="7">The sequence shown here is derived from an EMBL/GenBank/DDBJ whole genome shotgun (WGS) entry which is preliminary data.</text>
</comment>
<dbReference type="RefSeq" id="WP_069155038.1">
    <property type="nucleotide sequence ID" value="NZ_MCGH01000004.1"/>
</dbReference>
<keyword evidence="3" id="KW-0520">NAD</keyword>
<dbReference type="InterPro" id="IPR006140">
    <property type="entry name" value="D-isomer_DH_NAD-bd"/>
</dbReference>
<dbReference type="InterPro" id="IPR006139">
    <property type="entry name" value="D-isomer_2_OHA_DH_cat_dom"/>
</dbReference>
<dbReference type="Proteomes" id="UP000094067">
    <property type="component" value="Unassembled WGS sequence"/>
</dbReference>
<organism evidence="7 8">
    <name type="scientific">Eisenbergiella tayi</name>
    <dbReference type="NCBI Taxonomy" id="1432052"/>
    <lineage>
        <taxon>Bacteria</taxon>
        <taxon>Bacillati</taxon>
        <taxon>Bacillota</taxon>
        <taxon>Clostridia</taxon>
        <taxon>Lachnospirales</taxon>
        <taxon>Lachnospiraceae</taxon>
        <taxon>Eisenbergiella</taxon>
    </lineage>
</organism>
<feature type="domain" description="D-isomer specific 2-hydroxyacid dehydrogenase NAD-binding" evidence="6">
    <location>
        <begin position="104"/>
        <end position="278"/>
    </location>
</feature>
<accession>A0A1E3A1A1</accession>
<dbReference type="Pfam" id="PF02826">
    <property type="entry name" value="2-Hacid_dh_C"/>
    <property type="match status" value="1"/>
</dbReference>
<dbReference type="GO" id="GO:0102155">
    <property type="term" value="F:S-sulfolactate dehydrogenase activity"/>
    <property type="evidence" value="ECO:0007669"/>
    <property type="project" value="UniProtKB-EC"/>
</dbReference>
<evidence type="ECO:0000259" key="5">
    <source>
        <dbReference type="Pfam" id="PF00389"/>
    </source>
</evidence>
<evidence type="ECO:0000259" key="6">
    <source>
        <dbReference type="Pfam" id="PF02826"/>
    </source>
</evidence>